<gene>
    <name evidence="1" type="ORF">FHP91_18835</name>
</gene>
<proteinExistence type="predicted"/>
<dbReference type="RefSeq" id="WP_144311040.1">
    <property type="nucleotide sequence ID" value="NZ_VMNK01000018.1"/>
</dbReference>
<protein>
    <submittedName>
        <fullName evidence="1">Uncharacterized protein</fullName>
    </submittedName>
</protein>
<name>A0A557QGC8_9RHOO</name>
<dbReference type="Proteomes" id="UP000319502">
    <property type="component" value="Unassembled WGS sequence"/>
</dbReference>
<sequence>MITRVVCRGDKIEAVGPTIEIVLKELARRICERDSALDGVLEQIVVADDLPAALVSLGEAPAPAGAIVPTVARTLYLDAGPVLVLEGAQVVAALGSEVDAMARFVHLLHGELWRVRLHLDALAAGQAGLGAWRDSVFDSQLRPVVEAMRGEYAVSRRTVWSLPNDADLMLKHLLDVIDALPAATADDVATGAADLDGLFLRSLGRIAHLVQTAAHVQGYLAGLERGVDAISTEMGEAIRGSFFGPHWAALEGQLNALFCASEPAAVEAARSEIQHTLQAVFGSLGLQLRRAEDGGVWLAPGVAG</sequence>
<dbReference type="AlphaFoldDB" id="A0A557QGC8"/>
<accession>A0A557QGC8</accession>
<dbReference type="EMBL" id="VMNK01000018">
    <property type="protein sequence ID" value="TVO51952.1"/>
    <property type="molecule type" value="Genomic_DNA"/>
</dbReference>
<reference evidence="1 2" key="1">
    <citation type="submission" date="2019-07" db="EMBL/GenBank/DDBJ databases">
        <title>The pathways for chlorine oxyanion respiration interact through the shared metabolite chlorate.</title>
        <authorList>
            <person name="Barnum T.P."/>
            <person name="Cheng Y."/>
            <person name="Hill K.A."/>
            <person name="Lucas L.N."/>
            <person name="Carlson H.K."/>
            <person name="Coates J.D."/>
        </authorList>
    </citation>
    <scope>NUCLEOTIDE SEQUENCE [LARGE SCALE GENOMIC DNA]</scope>
    <source>
        <strain evidence="1 2">SFB-3</strain>
    </source>
</reference>
<organism evidence="1 2">
    <name type="scientific">Denitromonas halophila</name>
    <dbReference type="NCBI Taxonomy" id="1629404"/>
    <lineage>
        <taxon>Bacteria</taxon>
        <taxon>Pseudomonadati</taxon>
        <taxon>Pseudomonadota</taxon>
        <taxon>Betaproteobacteria</taxon>
        <taxon>Rhodocyclales</taxon>
        <taxon>Zoogloeaceae</taxon>
        <taxon>Denitromonas</taxon>
    </lineage>
</organism>
<dbReference type="OrthoDB" id="8561622at2"/>
<keyword evidence="2" id="KW-1185">Reference proteome</keyword>
<evidence type="ECO:0000313" key="1">
    <source>
        <dbReference type="EMBL" id="TVO51952.1"/>
    </source>
</evidence>
<comment type="caution">
    <text evidence="1">The sequence shown here is derived from an EMBL/GenBank/DDBJ whole genome shotgun (WGS) entry which is preliminary data.</text>
</comment>
<evidence type="ECO:0000313" key="2">
    <source>
        <dbReference type="Proteomes" id="UP000319502"/>
    </source>
</evidence>